<dbReference type="EC" id="3.4.24.-" evidence="10"/>
<evidence type="ECO:0000256" key="7">
    <source>
        <dbReference type="ARBA" id="ARBA00023145"/>
    </source>
</evidence>
<evidence type="ECO:0000256" key="2">
    <source>
        <dbReference type="ARBA" id="ARBA00022670"/>
    </source>
</evidence>
<dbReference type="InterPro" id="IPR001506">
    <property type="entry name" value="Peptidase_M12A"/>
</dbReference>
<evidence type="ECO:0000256" key="8">
    <source>
        <dbReference type="PROSITE-ProRule" id="PRU01005"/>
    </source>
</evidence>
<keyword evidence="7" id="KW-0865">Zymogen</keyword>
<reference evidence="15" key="1">
    <citation type="submission" date="2025-08" db="UniProtKB">
        <authorList>
            <consortium name="RefSeq"/>
        </authorList>
    </citation>
    <scope>IDENTIFICATION</scope>
</reference>
<evidence type="ECO:0000256" key="1">
    <source>
        <dbReference type="ARBA" id="ARBA00002657"/>
    </source>
</evidence>
<dbReference type="Pfam" id="PF01400">
    <property type="entry name" value="Astacin"/>
    <property type="match status" value="1"/>
</dbReference>
<keyword evidence="9" id="KW-1015">Disulfide bond</keyword>
<evidence type="ECO:0000256" key="5">
    <source>
        <dbReference type="ARBA" id="ARBA00022833"/>
    </source>
</evidence>
<keyword evidence="4 9" id="KW-0378">Hydrolase</keyword>
<evidence type="ECO:0000256" key="10">
    <source>
        <dbReference type="RuleBase" id="RU361183"/>
    </source>
</evidence>
<proteinExistence type="predicted"/>
<dbReference type="Gene3D" id="1.10.10.1940">
    <property type="match status" value="1"/>
</dbReference>
<sequence length="257" mass="29724">MRAVVFLLCLGVALAHERGNFEHIIEINREAGHGDLFEGDIPCEDNPMYEETKCSEWASWGQCEDNPDFMWYYCRMTCGKCDWFPTVDAIYAAFDQYNEHTCIRWVPRTTETDYAHISRSYGGCWSYVGRLGGKQDLSLGEGCESTKTAVHEMMHCAGFYHTQSRTDRDYYVNIYEENMYEGTEYNFAKYTADQVDLYGYYDLYSIMHYDCYSFSKNNEPTITAKNDPSCNTPLGQPYVGGGFRQSDIDKLNSMYNC</sequence>
<evidence type="ECO:0000259" key="12">
    <source>
        <dbReference type="PROSITE" id="PS51670"/>
    </source>
</evidence>
<organism evidence="14 15">
    <name type="scientific">Priapulus caudatus</name>
    <name type="common">Priapulid worm</name>
    <dbReference type="NCBI Taxonomy" id="37621"/>
    <lineage>
        <taxon>Eukaryota</taxon>
        <taxon>Metazoa</taxon>
        <taxon>Ecdysozoa</taxon>
        <taxon>Scalidophora</taxon>
        <taxon>Priapulida</taxon>
        <taxon>Priapulimorpha</taxon>
        <taxon>Priapulimorphida</taxon>
        <taxon>Priapulidae</taxon>
        <taxon>Priapulus</taxon>
    </lineage>
</organism>
<dbReference type="PANTHER" id="PTHR10127:SF780">
    <property type="entry name" value="METALLOENDOPEPTIDASE"/>
    <property type="match status" value="1"/>
</dbReference>
<feature type="binding site" evidence="9">
    <location>
        <position position="151"/>
    </location>
    <ligand>
        <name>Zn(2+)</name>
        <dbReference type="ChEBI" id="CHEBI:29105"/>
        <note>catalytic</note>
    </ligand>
</feature>
<evidence type="ECO:0000259" key="13">
    <source>
        <dbReference type="PROSITE" id="PS51864"/>
    </source>
</evidence>
<evidence type="ECO:0000256" key="9">
    <source>
        <dbReference type="PROSITE-ProRule" id="PRU01211"/>
    </source>
</evidence>
<dbReference type="Pfam" id="PF01549">
    <property type="entry name" value="ShK"/>
    <property type="match status" value="1"/>
</dbReference>
<dbReference type="InterPro" id="IPR024079">
    <property type="entry name" value="MetalloPept_cat_dom_sf"/>
</dbReference>
<dbReference type="InterPro" id="IPR034035">
    <property type="entry name" value="Astacin-like_dom"/>
</dbReference>
<dbReference type="InterPro" id="IPR003582">
    <property type="entry name" value="ShKT_dom"/>
</dbReference>
<comment type="caution">
    <text evidence="8">Lacks conserved residue(s) required for the propagation of feature annotation.</text>
</comment>
<dbReference type="SMART" id="SM00235">
    <property type="entry name" value="ZnMc"/>
    <property type="match status" value="1"/>
</dbReference>
<dbReference type="CDD" id="cd04280">
    <property type="entry name" value="ZnMc_astacin_like"/>
    <property type="match status" value="1"/>
</dbReference>
<feature type="chain" id="PRO_5047398079" description="Metalloendopeptidase" evidence="11">
    <location>
        <begin position="16"/>
        <end position="257"/>
    </location>
</feature>
<gene>
    <name evidence="15" type="primary">LOC106806424</name>
</gene>
<dbReference type="PANTHER" id="PTHR10127">
    <property type="entry name" value="DISCOIDIN, CUB, EGF, LAMININ , AND ZINC METALLOPROTEASE DOMAIN CONTAINING"/>
    <property type="match status" value="1"/>
</dbReference>
<dbReference type="Gene3D" id="3.40.390.10">
    <property type="entry name" value="Collagenase (Catalytic Domain)"/>
    <property type="match status" value="1"/>
</dbReference>
<keyword evidence="5 9" id="KW-0862">Zinc</keyword>
<dbReference type="GeneID" id="106806424"/>
<protein>
    <recommendedName>
        <fullName evidence="10">Metalloendopeptidase</fullName>
        <ecNumber evidence="10">3.4.24.-</ecNumber>
    </recommendedName>
</protein>
<comment type="function">
    <text evidence="1">Metalloprotease.</text>
</comment>
<feature type="binding site" evidence="9">
    <location>
        <position position="155"/>
    </location>
    <ligand>
        <name>Zn(2+)</name>
        <dbReference type="ChEBI" id="CHEBI:29105"/>
        <note>catalytic</note>
    </ligand>
</feature>
<dbReference type="SUPFAM" id="SSF55486">
    <property type="entry name" value="Metalloproteases ('zincins'), catalytic domain"/>
    <property type="match status" value="1"/>
</dbReference>
<feature type="binding site" evidence="9">
    <location>
        <position position="161"/>
    </location>
    <ligand>
        <name>Zn(2+)</name>
        <dbReference type="ChEBI" id="CHEBI:29105"/>
        <note>catalytic</note>
    </ligand>
</feature>
<dbReference type="PROSITE" id="PS51670">
    <property type="entry name" value="SHKT"/>
    <property type="match status" value="1"/>
</dbReference>
<dbReference type="PROSITE" id="PS51864">
    <property type="entry name" value="ASTACIN"/>
    <property type="match status" value="1"/>
</dbReference>
<evidence type="ECO:0000256" key="3">
    <source>
        <dbReference type="ARBA" id="ARBA00022723"/>
    </source>
</evidence>
<dbReference type="Proteomes" id="UP000695022">
    <property type="component" value="Unplaced"/>
</dbReference>
<evidence type="ECO:0000313" key="14">
    <source>
        <dbReference type="Proteomes" id="UP000695022"/>
    </source>
</evidence>
<dbReference type="InterPro" id="IPR006026">
    <property type="entry name" value="Peptidase_Metallo"/>
</dbReference>
<keyword evidence="2 9" id="KW-0645">Protease</keyword>
<feature type="disulfide bond" evidence="9">
    <location>
        <begin position="102"/>
        <end position="257"/>
    </location>
</feature>
<dbReference type="PRINTS" id="PR00480">
    <property type="entry name" value="ASTACIN"/>
</dbReference>
<feature type="signal peptide" evidence="11">
    <location>
        <begin position="1"/>
        <end position="15"/>
    </location>
</feature>
<evidence type="ECO:0000256" key="11">
    <source>
        <dbReference type="SAM" id="SignalP"/>
    </source>
</evidence>
<name>A0ABM1DV67_PRICU</name>
<feature type="domain" description="Peptidase M12A" evidence="13">
    <location>
        <begin position="46"/>
        <end position="257"/>
    </location>
</feature>
<evidence type="ECO:0000313" key="15">
    <source>
        <dbReference type="RefSeq" id="XP_014663838.1"/>
    </source>
</evidence>
<evidence type="ECO:0000256" key="4">
    <source>
        <dbReference type="ARBA" id="ARBA00022801"/>
    </source>
</evidence>
<feature type="domain" description="ShKT" evidence="12">
    <location>
        <begin position="43"/>
        <end position="81"/>
    </location>
</feature>
<accession>A0ABM1DV67</accession>
<comment type="cofactor">
    <cofactor evidence="9 10">
        <name>Zn(2+)</name>
        <dbReference type="ChEBI" id="CHEBI:29105"/>
    </cofactor>
    <text evidence="9 10">Binds 1 zinc ion per subunit.</text>
</comment>
<feature type="active site" evidence="9">
    <location>
        <position position="152"/>
    </location>
</feature>
<keyword evidence="14" id="KW-1185">Reference proteome</keyword>
<dbReference type="RefSeq" id="XP_014663838.1">
    <property type="nucleotide sequence ID" value="XM_014808352.1"/>
</dbReference>
<evidence type="ECO:0000256" key="6">
    <source>
        <dbReference type="ARBA" id="ARBA00023049"/>
    </source>
</evidence>
<keyword evidence="11" id="KW-0732">Signal</keyword>
<keyword evidence="3 9" id="KW-0479">Metal-binding</keyword>
<keyword evidence="6 9" id="KW-0482">Metalloprotease</keyword>